<proteinExistence type="predicted"/>
<evidence type="ECO:0000313" key="2">
    <source>
        <dbReference type="Proteomes" id="UP000724874"/>
    </source>
</evidence>
<accession>A0A9P5TGW4</accession>
<comment type="caution">
    <text evidence="1">The sequence shown here is derived from an EMBL/GenBank/DDBJ whole genome shotgun (WGS) entry which is preliminary data.</text>
</comment>
<dbReference type="Proteomes" id="UP000724874">
    <property type="component" value="Unassembled WGS sequence"/>
</dbReference>
<protein>
    <recommendedName>
        <fullName evidence="3">F-box domain-containing protein</fullName>
    </recommendedName>
</protein>
<evidence type="ECO:0008006" key="3">
    <source>
        <dbReference type="Google" id="ProtNLM"/>
    </source>
</evidence>
<reference evidence="1" key="1">
    <citation type="submission" date="2020-11" db="EMBL/GenBank/DDBJ databases">
        <authorList>
            <consortium name="DOE Joint Genome Institute"/>
            <person name="Ahrendt S."/>
            <person name="Riley R."/>
            <person name="Andreopoulos W."/>
            <person name="LaButti K."/>
            <person name="Pangilinan J."/>
            <person name="Ruiz-duenas F.J."/>
            <person name="Barrasa J.M."/>
            <person name="Sanchez-Garcia M."/>
            <person name="Camarero S."/>
            <person name="Miyauchi S."/>
            <person name="Serrano A."/>
            <person name="Linde D."/>
            <person name="Babiker R."/>
            <person name="Drula E."/>
            <person name="Ayuso-Fernandez I."/>
            <person name="Pacheco R."/>
            <person name="Padilla G."/>
            <person name="Ferreira P."/>
            <person name="Barriuso J."/>
            <person name="Kellner H."/>
            <person name="Castanera R."/>
            <person name="Alfaro M."/>
            <person name="Ramirez L."/>
            <person name="Pisabarro A.G."/>
            <person name="Kuo A."/>
            <person name="Tritt A."/>
            <person name="Lipzen A."/>
            <person name="He G."/>
            <person name="Yan M."/>
            <person name="Ng V."/>
            <person name="Cullen D."/>
            <person name="Martin F."/>
            <person name="Rosso M.-N."/>
            <person name="Henrissat B."/>
            <person name="Hibbett D."/>
            <person name="Martinez A.T."/>
            <person name="Grigoriev I.V."/>
        </authorList>
    </citation>
    <scope>NUCLEOTIDE SEQUENCE</scope>
    <source>
        <strain evidence="1">AH 44721</strain>
    </source>
</reference>
<keyword evidence="2" id="KW-1185">Reference proteome</keyword>
<dbReference type="EMBL" id="JADNYJ010000148">
    <property type="protein sequence ID" value="KAF8879531.1"/>
    <property type="molecule type" value="Genomic_DNA"/>
</dbReference>
<dbReference type="AlphaFoldDB" id="A0A9P5TGW4"/>
<gene>
    <name evidence="1" type="ORF">CPB84DRAFT_1875531</name>
</gene>
<sequence length="189" mass="20965">MPGDMKYPLPSLVPFPVTAAQVCPFLDSPSAMARIDDLQCSILHLITQYTLANPVILPPRENDAHITLTHLCSTWRNAALSDPSLWDTFSFSNRSFSTRQKTMEIYDALLKRSKPYPLSFIIVTDSVLHTQGSKGTSNGRVADLVYGYGHIGIVQDILGRPLARLRQVHFIISNDNCSGFLENVPFSGD</sequence>
<organism evidence="1 2">
    <name type="scientific">Gymnopilus junonius</name>
    <name type="common">Spectacular rustgill mushroom</name>
    <name type="synonym">Gymnopilus spectabilis subsp. junonius</name>
    <dbReference type="NCBI Taxonomy" id="109634"/>
    <lineage>
        <taxon>Eukaryota</taxon>
        <taxon>Fungi</taxon>
        <taxon>Dikarya</taxon>
        <taxon>Basidiomycota</taxon>
        <taxon>Agaricomycotina</taxon>
        <taxon>Agaricomycetes</taxon>
        <taxon>Agaricomycetidae</taxon>
        <taxon>Agaricales</taxon>
        <taxon>Agaricineae</taxon>
        <taxon>Hymenogastraceae</taxon>
        <taxon>Gymnopilus</taxon>
    </lineage>
</organism>
<evidence type="ECO:0000313" key="1">
    <source>
        <dbReference type="EMBL" id="KAF8879531.1"/>
    </source>
</evidence>
<name>A0A9P5TGW4_GYMJU</name>